<keyword evidence="2" id="KW-0012">Acyltransferase</keyword>
<dbReference type="PANTHER" id="PTHR36837:SF5">
    <property type="entry name" value="POLY-3-HYDROXYBUTYRATE SYNTHASE"/>
    <property type="match status" value="1"/>
</dbReference>
<dbReference type="PANTHER" id="PTHR36837">
    <property type="entry name" value="POLY(3-HYDROXYALKANOATE) POLYMERASE SUBUNIT PHAC"/>
    <property type="match status" value="1"/>
</dbReference>
<dbReference type="SUPFAM" id="SSF53474">
    <property type="entry name" value="alpha/beta-Hydrolases"/>
    <property type="match status" value="1"/>
</dbReference>
<dbReference type="Gene3D" id="3.40.50.1820">
    <property type="entry name" value="alpha/beta hydrolase"/>
    <property type="match status" value="1"/>
</dbReference>
<dbReference type="GO" id="GO:0042619">
    <property type="term" value="P:poly-hydroxybutyrate biosynthetic process"/>
    <property type="evidence" value="ECO:0007669"/>
    <property type="project" value="InterPro"/>
</dbReference>
<gene>
    <name evidence="6" type="primary">phaC</name>
    <name evidence="6" type="ORF">RCFBP_mp20395</name>
</gene>
<reference evidence="6" key="1">
    <citation type="journal article" date="2010" name="BMC Genomics">
        <title>Genomes of three tomato pathogens within the Ralstonia solanacearum species complex reveal significant evolutionary divergence.</title>
        <authorList>
            <person name="Remenant B."/>
            <person name="Coupat-Goutaland B."/>
            <person name="Guidot A."/>
            <person name="Cellier G."/>
            <person name="Wicker E."/>
            <person name="Allen C."/>
            <person name="Fegan M."/>
            <person name="Pruvost O."/>
            <person name="Elbaz M."/>
            <person name="Calteau A."/>
            <person name="Salvignol G."/>
            <person name="Mornico D."/>
            <person name="Mangenot S."/>
            <person name="Barbe V."/>
            <person name="Medigue C."/>
            <person name="Prior P."/>
        </authorList>
    </citation>
    <scope>NUCLEOTIDE SEQUENCE [LARGE SCALE GENOMIC DNA]</scope>
    <source>
        <strain evidence="6">CFBP2957</strain>
        <plasmid evidence="6">RCFBPv3_mp</plasmid>
    </source>
</reference>
<evidence type="ECO:0000259" key="4">
    <source>
        <dbReference type="Pfam" id="PF07167"/>
    </source>
</evidence>
<reference evidence="6" key="2">
    <citation type="submission" date="2010-02" db="EMBL/GenBank/DDBJ databases">
        <authorList>
            <person name="Genoscope - CEA"/>
        </authorList>
    </citation>
    <scope>NUCLEOTIDE SEQUENCE</scope>
    <source>
        <strain evidence="6">CFBP2957</strain>
        <plasmid evidence="6">RCFBPv3_mp</plasmid>
    </source>
</reference>
<feature type="compositionally biased region" description="Basic residues" evidence="3">
    <location>
        <begin position="164"/>
        <end position="187"/>
    </location>
</feature>
<dbReference type="EMBL" id="FP885907">
    <property type="protein sequence ID" value="CBJ53821.1"/>
    <property type="molecule type" value="Genomic_DNA"/>
</dbReference>
<dbReference type="Pfam" id="PF12551">
    <property type="entry name" value="PHBC_N"/>
    <property type="match status" value="1"/>
</dbReference>
<proteinExistence type="predicted"/>
<dbReference type="PATRIC" id="fig|859656.5.peg.4210"/>
<protein>
    <submittedName>
        <fullName evidence="6">Poly-beta-hydroxybutyrate (PHB) polymerase / polyhydroxyalkanoic acid (PHA) synthase</fullName>
    </submittedName>
</protein>
<dbReference type="InterPro" id="IPR022211">
    <property type="entry name" value="PHBC_N"/>
</dbReference>
<dbReference type="InterPro" id="IPR029058">
    <property type="entry name" value="AB_hydrolase_fold"/>
</dbReference>
<keyword evidence="1" id="KW-0808">Transferase</keyword>
<dbReference type="InterPro" id="IPR010941">
    <property type="entry name" value="PhaC_N"/>
</dbReference>
<feature type="domain" description="Poly-beta-hydroxybutyrate polymerase N-terminal" evidence="5">
    <location>
        <begin position="355"/>
        <end position="396"/>
    </location>
</feature>
<feature type="region of interest" description="Disordered" evidence="3">
    <location>
        <begin position="104"/>
        <end position="131"/>
    </location>
</feature>
<evidence type="ECO:0000256" key="3">
    <source>
        <dbReference type="SAM" id="MobiDB-lite"/>
    </source>
</evidence>
<evidence type="ECO:0000259" key="5">
    <source>
        <dbReference type="Pfam" id="PF12551"/>
    </source>
</evidence>
<dbReference type="InterPro" id="IPR051321">
    <property type="entry name" value="PHA/PHB_synthase"/>
</dbReference>
<feature type="region of interest" description="Disordered" evidence="3">
    <location>
        <begin position="164"/>
        <end position="286"/>
    </location>
</feature>
<keyword evidence="6" id="KW-0614">Plasmid</keyword>
<sequence>MRRAVDPRIPIETAPRARARVSRRSASWQRRAGGRYAHALRQPGVLAGAALDRHHQRCRISVHGPARLCAAGPRLSAAQPIPRTQRRLCGARPAAVLRFYARPGAGPRAAGAGAPTGRHGGRRDGGTRPGTGIARAVAATGPGRVGPAGHHAWVFRQRKIHDGRRAGRGRRHGLRPLGRRAPAHPLRHGNAPICPERDRSHLSPPARHLQARPCRRPADDCRRHLPSAPAPPVVSRSGLPHAGADDHRSLRGGCADPAQPHPVENARRQRCLRSRPPGAGNAAPYTGTAHRRRACACHARGERCGRCIVRHTPGPARLRCINRADPAPSLNARHHATRHAPMHPMPTESAPSSAAVEQIDVPLHAAIARTTFSLSRVSLLLALLDWAWHLALSPGKRLQLVQLALDQAAQFTRYLNDCLTANPLEARCCVLPPAHDRRFSAEEWRMWPFNIWHQAFLLTEQWWDAATHGVWGVDRHHEDVVAFAARQLLDTLSPGNQLLGNPVVLRRTFDQRGANLVRGALNALEDLERVLSDAPAAGSGHFVIGRDVAVTPGKVVLRNRLIELIQYAPATPSVRAEPILIVPAWIMKYYILDLSPHDSLIRYLVDRGHTVFCISWKNPGQADRDLDMDDYLQLGFVAALQAVGTIVPGRRVHACGYCLGGTLLAIAAAAMARDGDHRLASMTLLAAQTDFSEPGELGLFIDEAQVSLLEAQMAETGYLRASQMAGAFQMLRSYDLLWSRMVGEYLMGNRASVSDLMAWNADATRLPARMHSQYLRRLFLNNDLSEGRYPVDGKPVLLSGIDVPIFMVGTVTDHVAPWRSVYKLHRLAEAELTFVLTSGGHNAGIVNPPEQPGRQFQMLTRRRGDAPVLPDEWLASAPMTAGSWWPAWHEWLLAHASDAPEAPPPPMGTPPFAALADAPGTYVMEK</sequence>
<evidence type="ECO:0000313" key="6">
    <source>
        <dbReference type="EMBL" id="CBJ53821.1"/>
    </source>
</evidence>
<feature type="domain" description="Poly-beta-hydroxybutyrate polymerase N-terminal" evidence="4">
    <location>
        <begin position="436"/>
        <end position="604"/>
    </location>
</feature>
<evidence type="ECO:0000256" key="1">
    <source>
        <dbReference type="ARBA" id="ARBA00022679"/>
    </source>
</evidence>
<feature type="compositionally biased region" description="Low complexity" evidence="3">
    <location>
        <begin position="104"/>
        <end position="117"/>
    </location>
</feature>
<name>D8P4I5_RALSL</name>
<accession>D8P4I5</accession>
<dbReference type="AlphaFoldDB" id="D8P4I5"/>
<dbReference type="GO" id="GO:0016746">
    <property type="term" value="F:acyltransferase activity"/>
    <property type="evidence" value="ECO:0007669"/>
    <property type="project" value="UniProtKB-KW"/>
</dbReference>
<dbReference type="Pfam" id="PF07167">
    <property type="entry name" value="PhaC_N"/>
    <property type="match status" value="1"/>
</dbReference>
<geneLocation type="plasmid" evidence="6">
    <name>RCFBPv3_mp</name>
</geneLocation>
<evidence type="ECO:0000256" key="2">
    <source>
        <dbReference type="ARBA" id="ARBA00023315"/>
    </source>
</evidence>
<organism evidence="6">
    <name type="scientific">Ralstonia solanacearum CFBP2957</name>
    <dbReference type="NCBI Taxonomy" id="859656"/>
    <lineage>
        <taxon>Bacteria</taxon>
        <taxon>Pseudomonadati</taxon>
        <taxon>Pseudomonadota</taxon>
        <taxon>Betaproteobacteria</taxon>
        <taxon>Burkholderiales</taxon>
        <taxon>Burkholderiaceae</taxon>
        <taxon>Ralstonia</taxon>
        <taxon>Ralstonia solanacearum species complex</taxon>
    </lineage>
</organism>